<evidence type="ECO:0000313" key="3">
    <source>
        <dbReference type="Proteomes" id="UP000316775"/>
    </source>
</evidence>
<dbReference type="AlphaFoldDB" id="A0A4Y4B151"/>
<comment type="caution">
    <text evidence="2">The sequence shown here is derived from an EMBL/GenBank/DDBJ whole genome shotgun (WGS) entry which is preliminary data.</text>
</comment>
<sequence length="229" mass="25058">MKKYLYLLKISILLTACGGSGDDEVNEPVTNNAPSVPIQVYPGNNVLCIDNSVNFSWNPAIDSENDPISYVLEISKSNTFSPLIETKTVSTTSTVISLEKGALYYWRVKATDVENSSNFSTSNSFYTEGNGISNHIPFAPELVSPSINTTINGTVTDLNWTASDLDNDALTYDVYVDTVNPPITKKGDNITGTTQTVTLEPSKKYYWRIVAKDGKGGITKGQVWSFKTN</sequence>
<dbReference type="SUPFAM" id="SSF49265">
    <property type="entry name" value="Fibronectin type III"/>
    <property type="match status" value="1"/>
</dbReference>
<dbReference type="InterPro" id="IPR003961">
    <property type="entry name" value="FN3_dom"/>
</dbReference>
<dbReference type="EMBL" id="BJNP01000022">
    <property type="protein sequence ID" value="GEC72614.1"/>
    <property type="molecule type" value="Genomic_DNA"/>
</dbReference>
<dbReference type="Proteomes" id="UP000316775">
    <property type="component" value="Unassembled WGS sequence"/>
</dbReference>
<name>A0A4Y4B151_9FLAO</name>
<evidence type="ECO:0000259" key="1">
    <source>
        <dbReference type="PROSITE" id="PS50853"/>
    </source>
</evidence>
<accession>A0A4Y4B151</accession>
<reference evidence="2 3" key="1">
    <citation type="submission" date="2019-06" db="EMBL/GenBank/DDBJ databases">
        <title>Whole genome shotgun sequence of Flavobacterium flevense NBRC 14960.</title>
        <authorList>
            <person name="Hosoyama A."/>
            <person name="Uohara A."/>
            <person name="Ohji S."/>
            <person name="Ichikawa N."/>
        </authorList>
    </citation>
    <scope>NUCLEOTIDE SEQUENCE [LARGE SCALE GENOMIC DNA]</scope>
    <source>
        <strain evidence="2 3">NBRC 14960</strain>
    </source>
</reference>
<gene>
    <name evidence="2" type="ORF">FFL01_21530</name>
</gene>
<proteinExistence type="predicted"/>
<keyword evidence="3" id="KW-1185">Reference proteome</keyword>
<dbReference type="InterPro" id="IPR013783">
    <property type="entry name" value="Ig-like_fold"/>
</dbReference>
<evidence type="ECO:0000313" key="2">
    <source>
        <dbReference type="EMBL" id="GEC72614.1"/>
    </source>
</evidence>
<feature type="domain" description="Fibronectin type-III" evidence="1">
    <location>
        <begin position="33"/>
        <end position="130"/>
    </location>
</feature>
<organism evidence="2 3">
    <name type="scientific">Flavobacterium flevense</name>
    <dbReference type="NCBI Taxonomy" id="983"/>
    <lineage>
        <taxon>Bacteria</taxon>
        <taxon>Pseudomonadati</taxon>
        <taxon>Bacteroidota</taxon>
        <taxon>Flavobacteriia</taxon>
        <taxon>Flavobacteriales</taxon>
        <taxon>Flavobacteriaceae</taxon>
        <taxon>Flavobacterium</taxon>
    </lineage>
</organism>
<protein>
    <recommendedName>
        <fullName evidence="1">Fibronectin type-III domain-containing protein</fullName>
    </recommendedName>
</protein>
<dbReference type="STRING" id="983.SAMN05443543_11412"/>
<dbReference type="RefSeq" id="WP_073247085.1">
    <property type="nucleotide sequence ID" value="NZ_BJNP01000022.1"/>
</dbReference>
<dbReference type="PROSITE" id="PS50853">
    <property type="entry name" value="FN3"/>
    <property type="match status" value="1"/>
</dbReference>
<dbReference type="InterPro" id="IPR036116">
    <property type="entry name" value="FN3_sf"/>
</dbReference>
<dbReference type="Gene3D" id="2.60.40.10">
    <property type="entry name" value="Immunoglobulins"/>
    <property type="match status" value="2"/>
</dbReference>
<dbReference type="OrthoDB" id="789771at2"/>